<dbReference type="GO" id="GO:0006513">
    <property type="term" value="P:protein monoubiquitination"/>
    <property type="evidence" value="ECO:0007669"/>
    <property type="project" value="TreeGrafter"/>
</dbReference>
<dbReference type="STRING" id="5098.A0A507QNX4"/>
<dbReference type="GO" id="GO:0000151">
    <property type="term" value="C:ubiquitin ligase complex"/>
    <property type="evidence" value="ECO:0007669"/>
    <property type="project" value="TreeGrafter"/>
</dbReference>
<dbReference type="GO" id="GO:0031624">
    <property type="term" value="F:ubiquitin conjugating enzyme binding"/>
    <property type="evidence" value="ECO:0007669"/>
    <property type="project" value="TreeGrafter"/>
</dbReference>
<dbReference type="EMBL" id="VIFY01000186">
    <property type="protein sequence ID" value="TQB68855.1"/>
    <property type="molecule type" value="Genomic_DNA"/>
</dbReference>
<dbReference type="GO" id="GO:0000209">
    <property type="term" value="P:protein polyubiquitination"/>
    <property type="evidence" value="ECO:0007669"/>
    <property type="project" value="TreeGrafter"/>
</dbReference>
<dbReference type="GO" id="GO:0051865">
    <property type="term" value="P:protein autoubiquitination"/>
    <property type="evidence" value="ECO:0007669"/>
    <property type="project" value="TreeGrafter"/>
</dbReference>
<feature type="region of interest" description="Disordered" evidence="1">
    <location>
        <begin position="206"/>
        <end position="231"/>
    </location>
</feature>
<evidence type="ECO:0000256" key="1">
    <source>
        <dbReference type="SAM" id="MobiDB-lite"/>
    </source>
</evidence>
<dbReference type="GO" id="GO:0043161">
    <property type="term" value="P:proteasome-mediated ubiquitin-dependent protein catabolic process"/>
    <property type="evidence" value="ECO:0007669"/>
    <property type="project" value="TreeGrafter"/>
</dbReference>
<dbReference type="AlphaFoldDB" id="A0A507QNX4"/>
<organism evidence="2 3">
    <name type="scientific">Monascus purpureus</name>
    <name type="common">Red mold</name>
    <name type="synonym">Monascus anka</name>
    <dbReference type="NCBI Taxonomy" id="5098"/>
    <lineage>
        <taxon>Eukaryota</taxon>
        <taxon>Fungi</taxon>
        <taxon>Dikarya</taxon>
        <taxon>Ascomycota</taxon>
        <taxon>Pezizomycotina</taxon>
        <taxon>Eurotiomycetes</taxon>
        <taxon>Eurotiomycetidae</taxon>
        <taxon>Eurotiales</taxon>
        <taxon>Aspergillaceae</taxon>
        <taxon>Monascus</taxon>
    </lineage>
</organism>
<evidence type="ECO:0000313" key="3">
    <source>
        <dbReference type="Proteomes" id="UP000319663"/>
    </source>
</evidence>
<name>A0A507QNX4_MONPU</name>
<dbReference type="Proteomes" id="UP000319663">
    <property type="component" value="Unassembled WGS sequence"/>
</dbReference>
<comment type="caution">
    <text evidence="2">The sequence shown here is derived from an EMBL/GenBank/DDBJ whole genome shotgun (WGS) entry which is preliminary data.</text>
</comment>
<dbReference type="GO" id="GO:0030332">
    <property type="term" value="F:cyclin binding"/>
    <property type="evidence" value="ECO:0007669"/>
    <property type="project" value="TreeGrafter"/>
</dbReference>
<feature type="compositionally biased region" description="Basic and acidic residues" evidence="1">
    <location>
        <begin position="206"/>
        <end position="215"/>
    </location>
</feature>
<feature type="compositionally biased region" description="Polar residues" evidence="1">
    <location>
        <begin position="217"/>
        <end position="231"/>
    </location>
</feature>
<dbReference type="GO" id="GO:0061630">
    <property type="term" value="F:ubiquitin protein ligase activity"/>
    <property type="evidence" value="ECO:0007669"/>
    <property type="project" value="TreeGrafter"/>
</dbReference>
<reference evidence="2 3" key="1">
    <citation type="submission" date="2019-06" db="EMBL/GenBank/DDBJ databases">
        <title>Wine fermentation using esterase from Monascus purpureus.</title>
        <authorList>
            <person name="Geng C."/>
            <person name="Zhang Y."/>
        </authorList>
    </citation>
    <scope>NUCLEOTIDE SEQUENCE [LARGE SCALE GENOMIC DNA]</scope>
    <source>
        <strain evidence="2">HQ1</strain>
    </source>
</reference>
<dbReference type="Pfam" id="PF09814">
    <property type="entry name" value="HECT_2"/>
    <property type="match status" value="1"/>
</dbReference>
<evidence type="ECO:0008006" key="4">
    <source>
        <dbReference type="Google" id="ProtNLM"/>
    </source>
</evidence>
<dbReference type="GO" id="GO:0005829">
    <property type="term" value="C:cytosol"/>
    <property type="evidence" value="ECO:0007669"/>
    <property type="project" value="TreeGrafter"/>
</dbReference>
<proteinExistence type="predicted"/>
<evidence type="ECO:0000313" key="2">
    <source>
        <dbReference type="EMBL" id="TQB68855.1"/>
    </source>
</evidence>
<protein>
    <recommendedName>
        <fullName evidence="4">Ubiquitin-conjugating enzyme E2-binding protein</fullName>
    </recommendedName>
</protein>
<dbReference type="InterPro" id="IPR019193">
    <property type="entry name" value="UBQ-conj_enz_E2-bd_prot"/>
</dbReference>
<sequence length="517" mass="57677">MNLHAELLPNIRQITLYVSIPARVGHGVSKYEPGNVSSEGGKEPDISVSLSDSRRALTVTVAAPALPEEGHLEEIHGVSETLKLPGKVSETARDAFRDMTKQRGQIVRDDASGDRWEYSFRMPLDPNDNECHSSSLLACSDEISMDDFVPWTARDMTPFTRVRCRGCREEILDVPDIKVSNAAGWTWKDLPSGNWAEMMDFWHCHKPDPHDHEDGENTGTTDKGNQSNGKLNDAQNALIKGYGAANRVVAAPATVLVDVASFLVTEDDCKGLKLKVVSWSSLLPGNKKGPVQLHLPRSEPRYNCPISDPSQVEREPKSKKMVLRCTKCDSVVGSEDIHAAGWRLFKASVSLSMARYTEAETETAWEIRSPEILVSAQILETVEREGVRRFVLHCGGQRGLLLWIFNPDLRYSSLSTNDSDSTYTNTINSQRAMKVFYQDVPDVEALLYPERDGREPGTSSSPFSLDELELPSQTFVEISRVLTGSSGMLPLSARRFREWRVGLLGRFERMPRMIRGN</sequence>
<accession>A0A507QNX4</accession>
<dbReference type="GO" id="GO:0005634">
    <property type="term" value="C:nucleus"/>
    <property type="evidence" value="ECO:0007669"/>
    <property type="project" value="TreeGrafter"/>
</dbReference>
<gene>
    <name evidence="2" type="ORF">MPDQ_002691</name>
</gene>
<dbReference type="PANTHER" id="PTHR31531">
    <property type="entry name" value="E3 UBIQUITIN-PROTEIN LIGASE E3D FAMILY MEMBER"/>
    <property type="match status" value="1"/>
</dbReference>
<keyword evidence="3" id="KW-1185">Reference proteome</keyword>
<dbReference type="PANTHER" id="PTHR31531:SF2">
    <property type="entry name" value="E3 UBIQUITIN-PROTEIN LIGASE E3D"/>
    <property type="match status" value="1"/>
</dbReference>